<dbReference type="OrthoDB" id="6414146at2759"/>
<protein>
    <submittedName>
        <fullName evidence="2">Uncharacterized protein</fullName>
    </submittedName>
</protein>
<sequence>MLKGGKNCLHSDATTKWHKHYQGFQMTTPAGKTLSIGMDQVASGSTDALLEAFNNCIEELSSTLSDDSPDEVTVANLISTIKYTMSDQGPINPSFNKQLQDIRAKCLSKEHDNWESLPEKVKEDMVDMGNFFCKMHILVNFATEADKALKIFESHVINDGNNPHTFDSCSESGSVRLIRTACKALTKHGSDKSGVASYWNSFLSTKERVNKLVTFRGNRFNIVFYDAAAVFYHLSDIEEFLTSYPDPNKLLQSVHFDCKQNVFQAGVKALAITDKLITGPMWSCIEAADSILDLNEALHKLQQSLEKFSLDASTLLQGQETFFDDNSVHKDTLFESIFSDDSDDEQLNFMTQMALELILKSFSILLDRQAKDQL</sequence>
<dbReference type="EMBL" id="JAIZAY010000004">
    <property type="protein sequence ID" value="KAJ8043240.1"/>
    <property type="molecule type" value="Genomic_DNA"/>
</dbReference>
<evidence type="ECO:0000313" key="2">
    <source>
        <dbReference type="EMBL" id="KAJ8043240.1"/>
    </source>
</evidence>
<evidence type="ECO:0000313" key="3">
    <source>
        <dbReference type="Proteomes" id="UP001152320"/>
    </source>
</evidence>
<comment type="caution">
    <text evidence="2">The sequence shown here is derived from an EMBL/GenBank/DDBJ whole genome shotgun (WGS) entry which is preliminary data.</text>
</comment>
<proteinExistence type="predicted"/>
<evidence type="ECO:0000256" key="1">
    <source>
        <dbReference type="ARBA" id="ARBA00022722"/>
    </source>
</evidence>
<dbReference type="PANTHER" id="PTHR11046:SF29">
    <property type="match status" value="1"/>
</dbReference>
<dbReference type="GO" id="GO:0000175">
    <property type="term" value="F:3'-5'-RNA exonuclease activity"/>
    <property type="evidence" value="ECO:0007669"/>
    <property type="project" value="InterPro"/>
</dbReference>
<keyword evidence="3" id="KW-1185">Reference proteome</keyword>
<keyword evidence="1" id="KW-0540">Nuclease</keyword>
<organism evidence="2 3">
    <name type="scientific">Holothuria leucospilota</name>
    <name type="common">Black long sea cucumber</name>
    <name type="synonym">Mertensiothuria leucospilota</name>
    <dbReference type="NCBI Taxonomy" id="206669"/>
    <lineage>
        <taxon>Eukaryota</taxon>
        <taxon>Metazoa</taxon>
        <taxon>Echinodermata</taxon>
        <taxon>Eleutherozoa</taxon>
        <taxon>Echinozoa</taxon>
        <taxon>Holothuroidea</taxon>
        <taxon>Aspidochirotacea</taxon>
        <taxon>Aspidochirotida</taxon>
        <taxon>Holothuriidae</taxon>
        <taxon>Holothuria</taxon>
    </lineage>
</organism>
<dbReference type="AlphaFoldDB" id="A0A9Q1CE25"/>
<accession>A0A9Q1CE25</accession>
<dbReference type="Proteomes" id="UP001152320">
    <property type="component" value="Chromosome 4"/>
</dbReference>
<dbReference type="InterPro" id="IPR022894">
    <property type="entry name" value="Oligoribonuclease"/>
</dbReference>
<reference evidence="2" key="1">
    <citation type="submission" date="2021-10" db="EMBL/GenBank/DDBJ databases">
        <title>Tropical sea cucumber genome reveals ecological adaptation and Cuvierian tubules defense mechanism.</title>
        <authorList>
            <person name="Chen T."/>
        </authorList>
    </citation>
    <scope>NUCLEOTIDE SEQUENCE</scope>
    <source>
        <strain evidence="2">Nanhai2018</strain>
        <tissue evidence="2">Muscle</tissue>
    </source>
</reference>
<keyword evidence="1" id="KW-0378">Hydrolase</keyword>
<dbReference type="PANTHER" id="PTHR11046">
    <property type="entry name" value="OLIGORIBONUCLEASE, MITOCHONDRIAL"/>
    <property type="match status" value="1"/>
</dbReference>
<name>A0A9Q1CE25_HOLLE</name>
<gene>
    <name evidence="2" type="ORF">HOLleu_10238</name>
</gene>